<evidence type="ECO:0000256" key="1">
    <source>
        <dbReference type="ARBA" id="ARBA00007017"/>
    </source>
</evidence>
<reference evidence="4" key="1">
    <citation type="submission" date="2022-11" db="EMBL/GenBank/DDBJ databases">
        <authorList>
            <person name="Petersen C."/>
        </authorList>
    </citation>
    <scope>NUCLEOTIDE SEQUENCE</scope>
    <source>
        <strain evidence="4">IBT 30761</strain>
    </source>
</reference>
<evidence type="ECO:0000256" key="2">
    <source>
        <dbReference type="ARBA" id="ARBA00022705"/>
    </source>
</evidence>
<sequence>MSTQTALSILFTHTQPQQGFRLLELPPDLEELLTSKDAPLLELKSPSFALAQAVKDPSAQEYVNLCTPTKTYRIRQVHSSNSIHIIQPSHGEISQEDIKVVEEEAGEGGGLNLPDEAVTAIAKCGSTLELHVPEGGFSAIKFLEKALRLYDPRSGDDDGDMTMGENASEGVLSVTQHRELRDQVCADIPVSAAQCEAGWLELCAFVYGKQEVSCWRPSARMRLNVWKRFVEGALLQGIDLEKQFLVGDLWKSVLDDDSDPPFPRPLLEALVRRLCTEDERPPLSEEIKWASFDKMQCIQWVGEICLAATAPMASSAVGRSDFLRVWKDCLPESWRNDATLSKLPEGSYQSPDPSAMFFVESSQRKQTSKVPATGAAAAKAKTTRNWHELLKNQTRR</sequence>
<comment type="similarity">
    <text evidence="1">Belongs to the DCC1 family.</text>
</comment>
<keyword evidence="5" id="KW-1185">Reference proteome</keyword>
<comment type="caution">
    <text evidence="4">The sequence shown here is derived from an EMBL/GenBank/DDBJ whole genome shotgun (WGS) entry which is preliminary data.</text>
</comment>
<dbReference type="GeneID" id="81356653"/>
<dbReference type="RefSeq" id="XP_056473833.1">
    <property type="nucleotide sequence ID" value="XM_056617674.1"/>
</dbReference>
<gene>
    <name evidence="4" type="ORF">N7532_005180</name>
</gene>
<dbReference type="GO" id="GO:0000775">
    <property type="term" value="C:chromosome, centromeric region"/>
    <property type="evidence" value="ECO:0007669"/>
    <property type="project" value="TreeGrafter"/>
</dbReference>
<dbReference type="GO" id="GO:0034088">
    <property type="term" value="P:maintenance of mitotic sister chromatid cohesion"/>
    <property type="evidence" value="ECO:0007669"/>
    <property type="project" value="TreeGrafter"/>
</dbReference>
<organism evidence="4 5">
    <name type="scientific">Penicillium argentinense</name>
    <dbReference type="NCBI Taxonomy" id="1131581"/>
    <lineage>
        <taxon>Eukaryota</taxon>
        <taxon>Fungi</taxon>
        <taxon>Dikarya</taxon>
        <taxon>Ascomycota</taxon>
        <taxon>Pezizomycotina</taxon>
        <taxon>Eurotiomycetes</taxon>
        <taxon>Eurotiomycetidae</taxon>
        <taxon>Eurotiales</taxon>
        <taxon>Aspergillaceae</taxon>
        <taxon>Penicillium</taxon>
    </lineage>
</organism>
<dbReference type="PANTHER" id="PTHR13395">
    <property type="entry name" value="SISTER CHROMATID COHESION PROTEIN DCC1-RELATED"/>
    <property type="match status" value="1"/>
</dbReference>
<dbReference type="AlphaFoldDB" id="A0A9W9FDN5"/>
<proteinExistence type="inferred from homology"/>
<dbReference type="GO" id="GO:0000785">
    <property type="term" value="C:chromatin"/>
    <property type="evidence" value="ECO:0007669"/>
    <property type="project" value="TreeGrafter"/>
</dbReference>
<feature type="region of interest" description="Disordered" evidence="3">
    <location>
        <begin position="361"/>
        <end position="396"/>
    </location>
</feature>
<dbReference type="Pfam" id="PF09724">
    <property type="entry name" value="Dcc1"/>
    <property type="match status" value="1"/>
</dbReference>
<evidence type="ECO:0000256" key="3">
    <source>
        <dbReference type="SAM" id="MobiDB-lite"/>
    </source>
</evidence>
<dbReference type="EMBL" id="JAPQKI010000005">
    <property type="protein sequence ID" value="KAJ5098179.1"/>
    <property type="molecule type" value="Genomic_DNA"/>
</dbReference>
<dbReference type="PANTHER" id="PTHR13395:SF6">
    <property type="entry name" value="SISTER CHROMATID COHESION PROTEIN DCC1"/>
    <property type="match status" value="1"/>
</dbReference>
<evidence type="ECO:0000313" key="4">
    <source>
        <dbReference type="EMBL" id="KAJ5098179.1"/>
    </source>
</evidence>
<dbReference type="GO" id="GO:0031390">
    <property type="term" value="C:Ctf18 RFC-like complex"/>
    <property type="evidence" value="ECO:0007669"/>
    <property type="project" value="InterPro"/>
</dbReference>
<feature type="compositionally biased region" description="Polar residues" evidence="3">
    <location>
        <begin position="361"/>
        <end position="370"/>
    </location>
</feature>
<dbReference type="GO" id="GO:0006260">
    <property type="term" value="P:DNA replication"/>
    <property type="evidence" value="ECO:0007669"/>
    <property type="project" value="UniProtKB-KW"/>
</dbReference>
<protein>
    <recommendedName>
        <fullName evidence="6">Sister chromatid cohesion protein Dcc1</fullName>
    </recommendedName>
</protein>
<accession>A0A9W9FDN5</accession>
<dbReference type="Proteomes" id="UP001149074">
    <property type="component" value="Unassembled WGS sequence"/>
</dbReference>
<evidence type="ECO:0000313" key="5">
    <source>
        <dbReference type="Proteomes" id="UP001149074"/>
    </source>
</evidence>
<keyword evidence="2" id="KW-0235">DNA replication</keyword>
<name>A0A9W9FDN5_9EURO</name>
<dbReference type="InterPro" id="IPR019128">
    <property type="entry name" value="Dcc1"/>
</dbReference>
<evidence type="ECO:0008006" key="6">
    <source>
        <dbReference type="Google" id="ProtNLM"/>
    </source>
</evidence>
<dbReference type="OrthoDB" id="5199543at2759"/>
<reference evidence="4" key="2">
    <citation type="journal article" date="2023" name="IMA Fungus">
        <title>Comparative genomic study of the Penicillium genus elucidates a diverse pangenome and 15 lateral gene transfer events.</title>
        <authorList>
            <person name="Petersen C."/>
            <person name="Sorensen T."/>
            <person name="Nielsen M.R."/>
            <person name="Sondergaard T.E."/>
            <person name="Sorensen J.L."/>
            <person name="Fitzpatrick D.A."/>
            <person name="Frisvad J.C."/>
            <person name="Nielsen K.L."/>
        </authorList>
    </citation>
    <scope>NUCLEOTIDE SEQUENCE</scope>
    <source>
        <strain evidence="4">IBT 30761</strain>
    </source>
</reference>